<reference evidence="2" key="1">
    <citation type="submission" date="2020-05" db="EMBL/GenBank/DDBJ databases">
        <authorList>
            <person name="Chiriac C."/>
            <person name="Salcher M."/>
            <person name="Ghai R."/>
            <person name="Kavagutti S V."/>
        </authorList>
    </citation>
    <scope>NUCLEOTIDE SEQUENCE</scope>
</reference>
<feature type="transmembrane region" description="Helical" evidence="1">
    <location>
        <begin position="34"/>
        <end position="55"/>
    </location>
</feature>
<keyword evidence="1" id="KW-1133">Transmembrane helix</keyword>
<organism evidence="2">
    <name type="scientific">freshwater metagenome</name>
    <dbReference type="NCBI Taxonomy" id="449393"/>
    <lineage>
        <taxon>unclassified sequences</taxon>
        <taxon>metagenomes</taxon>
        <taxon>ecological metagenomes</taxon>
    </lineage>
</organism>
<feature type="transmembrane region" description="Helical" evidence="1">
    <location>
        <begin position="75"/>
        <end position="92"/>
    </location>
</feature>
<dbReference type="EMBL" id="CAFBQS010000074">
    <property type="protein sequence ID" value="CAB5062957.1"/>
    <property type="molecule type" value="Genomic_DNA"/>
</dbReference>
<protein>
    <submittedName>
        <fullName evidence="2">Unannotated protein</fullName>
    </submittedName>
</protein>
<name>A0A6J7UFA9_9ZZZZ</name>
<gene>
    <name evidence="2" type="ORF">UFOPK4366_00497</name>
</gene>
<evidence type="ECO:0000256" key="1">
    <source>
        <dbReference type="SAM" id="Phobius"/>
    </source>
</evidence>
<evidence type="ECO:0000313" key="2">
    <source>
        <dbReference type="EMBL" id="CAB5062957.1"/>
    </source>
</evidence>
<keyword evidence="1" id="KW-0812">Transmembrane</keyword>
<sequence>MEATRNILLVLHFVGLAALFGGFLAQIASPIKNVAAGMMHGALLSLIAGIGLVGVRTSLHESDPTNWPLPDNAKVAVKSLIVTVILIVGYTSRKKDKDSGNTTAWLAVGLLAFTNIVIAVFWG</sequence>
<accession>A0A6J7UFA9</accession>
<keyword evidence="1" id="KW-0472">Membrane</keyword>
<feature type="transmembrane region" description="Helical" evidence="1">
    <location>
        <begin position="104"/>
        <end position="122"/>
    </location>
</feature>
<feature type="transmembrane region" description="Helical" evidence="1">
    <location>
        <begin position="6"/>
        <end position="27"/>
    </location>
</feature>
<dbReference type="AlphaFoldDB" id="A0A6J7UFA9"/>
<proteinExistence type="predicted"/>